<evidence type="ECO:0000313" key="2">
    <source>
        <dbReference type="EMBL" id="AFC26899.1"/>
    </source>
</evidence>
<protein>
    <submittedName>
        <fullName evidence="2">Two component regulator propeller domain protein</fullName>
    </submittedName>
</protein>
<dbReference type="HOGENOM" id="CLU_064681_0_0_10"/>
<gene>
    <name evidence="2" type="ordered locus">SGRA_4184</name>
</gene>
<feature type="signal peptide" evidence="1">
    <location>
        <begin position="1"/>
        <end position="21"/>
    </location>
</feature>
<dbReference type="STRING" id="984262.SGRA_4184"/>
<dbReference type="RefSeq" id="WP_015694474.1">
    <property type="nucleotide sequence ID" value="NC_016940.1"/>
</dbReference>
<reference evidence="2 3" key="1">
    <citation type="journal article" date="2012" name="Stand. Genomic Sci.">
        <title>Complete genome sequencing and analysis of Saprospira grandis str. Lewin, a predatory marine bacterium.</title>
        <authorList>
            <person name="Saw J.H."/>
            <person name="Yuryev A."/>
            <person name="Kanbe M."/>
            <person name="Hou S."/>
            <person name="Young A.G."/>
            <person name="Aizawa S."/>
            <person name="Alam M."/>
        </authorList>
    </citation>
    <scope>NUCLEOTIDE SEQUENCE [LARGE SCALE GENOMIC DNA]</scope>
    <source>
        <strain evidence="2 3">Lewin</strain>
    </source>
</reference>
<dbReference type="Gene3D" id="2.130.10.10">
    <property type="entry name" value="YVTN repeat-like/Quinoprotein amine dehydrogenase"/>
    <property type="match status" value="2"/>
</dbReference>
<dbReference type="OrthoDB" id="799853at2"/>
<proteinExistence type="predicted"/>
<dbReference type="PROSITE" id="PS51257">
    <property type="entry name" value="PROKAR_LIPOPROTEIN"/>
    <property type="match status" value="1"/>
</dbReference>
<feature type="chain" id="PRO_5003604177" evidence="1">
    <location>
        <begin position="22"/>
        <end position="357"/>
    </location>
</feature>
<evidence type="ECO:0000313" key="3">
    <source>
        <dbReference type="Proteomes" id="UP000007519"/>
    </source>
</evidence>
<dbReference type="KEGG" id="sgn:SGRA_4184"/>
<dbReference type="Pfam" id="PF07494">
    <property type="entry name" value="Reg_prop"/>
    <property type="match status" value="2"/>
</dbReference>
<sequence>MKKNAKIIALSLLFCLSFSCAEQKVPSSKEEKTTAVVPKPRLKFSSAITAIHRDRSGNYWLGSQKEGLCRYDGKTFEYFAVSEGLADNQVRSIQEDQLGRIYFGTAQGVCRYEQGKIIRLVENSWGPALKEKDFGQFDLWFNAGTKEGAYCYDGEKLSYWAFPLSEKRDVNNAYALTDFSRGKNGALYWASYAAAFIYEGQGVRRIDNEALGLKKEEGLHIRSILKDTKGRLWIGNNGIGVFCMQGDTVQHFSREKGLLMPIKTFRENTEKRAFAQNKGLQSVFLIVEDQKGNIWFSDRDTGLWRFDGEHIQQYKVAKNLAVGMALSCYEEQNGDLLFGFSKGKVYQFDGQHFSERF</sequence>
<keyword evidence="3" id="KW-1185">Reference proteome</keyword>
<dbReference type="InterPro" id="IPR011110">
    <property type="entry name" value="Reg_prop"/>
</dbReference>
<organism evidence="2 3">
    <name type="scientific">Saprospira grandis (strain Lewin)</name>
    <dbReference type="NCBI Taxonomy" id="984262"/>
    <lineage>
        <taxon>Bacteria</taxon>
        <taxon>Pseudomonadati</taxon>
        <taxon>Bacteroidota</taxon>
        <taxon>Saprospiria</taxon>
        <taxon>Saprospirales</taxon>
        <taxon>Saprospiraceae</taxon>
        <taxon>Saprospira</taxon>
    </lineage>
</organism>
<keyword evidence="1" id="KW-0732">Signal</keyword>
<dbReference type="SUPFAM" id="SSF63829">
    <property type="entry name" value="Calcium-dependent phosphotriesterase"/>
    <property type="match status" value="1"/>
</dbReference>
<evidence type="ECO:0000256" key="1">
    <source>
        <dbReference type="SAM" id="SignalP"/>
    </source>
</evidence>
<dbReference type="eggNOG" id="COG3292">
    <property type="taxonomic scope" value="Bacteria"/>
</dbReference>
<dbReference type="EMBL" id="CP002831">
    <property type="protein sequence ID" value="AFC26899.1"/>
    <property type="molecule type" value="Genomic_DNA"/>
</dbReference>
<dbReference type="Proteomes" id="UP000007519">
    <property type="component" value="Chromosome"/>
</dbReference>
<accession>H6L8U3</accession>
<dbReference type="AlphaFoldDB" id="H6L8U3"/>
<dbReference type="InterPro" id="IPR015943">
    <property type="entry name" value="WD40/YVTN_repeat-like_dom_sf"/>
</dbReference>
<name>H6L8U3_SAPGL</name>